<dbReference type="Proteomes" id="UP000603474">
    <property type="component" value="Unassembled WGS sequence"/>
</dbReference>
<evidence type="ECO:0000256" key="5">
    <source>
        <dbReference type="ARBA" id="ARBA00022683"/>
    </source>
</evidence>
<accession>A0ABR7KAH5</accession>
<reference evidence="9 10" key="1">
    <citation type="submission" date="2020-08" db="EMBL/GenBank/DDBJ databases">
        <authorList>
            <person name="Liu C."/>
            <person name="Sun Q."/>
        </authorList>
    </citation>
    <scope>NUCLEOTIDE SEQUENCE [LARGE SCALE GENOMIC DNA]</scope>
    <source>
        <strain evidence="9 10">NSJ-22</strain>
    </source>
</reference>
<dbReference type="InterPro" id="IPR036095">
    <property type="entry name" value="PTS_EIIB-like_sf"/>
</dbReference>
<sequence>MCCGGGFSSSYVTTRMQKQIKENHLENQVQIDFSPFSLMHEVIDQYNVVMCCPHLLMEIKLHFKDAGVPLYVLPPRMYGLMKLTEIVDDAKGVIDIYKQTKQNPVYFPGEENILRVTRINSYRHTHGGKDYGDI</sequence>
<evidence type="ECO:0000256" key="2">
    <source>
        <dbReference type="ARBA" id="ARBA00022553"/>
    </source>
</evidence>
<keyword evidence="6" id="KW-0418">Kinase</keyword>
<dbReference type="InterPro" id="IPR013012">
    <property type="entry name" value="PTS_EIIB_3"/>
</dbReference>
<evidence type="ECO:0000256" key="4">
    <source>
        <dbReference type="ARBA" id="ARBA00022679"/>
    </source>
</evidence>
<evidence type="ECO:0000256" key="1">
    <source>
        <dbReference type="ARBA" id="ARBA00022448"/>
    </source>
</evidence>
<keyword evidence="3 9" id="KW-0762">Sugar transport</keyword>
<feature type="modified residue" description="Phosphocysteine; by EIIA" evidence="7">
    <location>
        <position position="3"/>
    </location>
</feature>
<dbReference type="Pfam" id="PF02302">
    <property type="entry name" value="PTS_IIB"/>
    <property type="match status" value="1"/>
</dbReference>
<dbReference type="Gene3D" id="3.40.50.2300">
    <property type="match status" value="1"/>
</dbReference>
<name>A0ABR7KAH5_9FIRM</name>
<evidence type="ECO:0000313" key="9">
    <source>
        <dbReference type="EMBL" id="MBC6009658.1"/>
    </source>
</evidence>
<keyword evidence="5" id="KW-0598">Phosphotransferase system</keyword>
<evidence type="ECO:0000259" key="8">
    <source>
        <dbReference type="PROSITE" id="PS51100"/>
    </source>
</evidence>
<protein>
    <submittedName>
        <fullName evidence="9">PTS sugar transporter subunit IIB</fullName>
    </submittedName>
</protein>
<dbReference type="EMBL" id="JACRWG010000016">
    <property type="protein sequence ID" value="MBC6009658.1"/>
    <property type="molecule type" value="Genomic_DNA"/>
</dbReference>
<evidence type="ECO:0000256" key="6">
    <source>
        <dbReference type="ARBA" id="ARBA00022777"/>
    </source>
</evidence>
<feature type="domain" description="PTS EIIB type-3" evidence="8">
    <location>
        <begin position="1"/>
        <end position="100"/>
    </location>
</feature>
<keyword evidence="4" id="KW-0808">Transferase</keyword>
<keyword evidence="2" id="KW-0597">Phosphoprotein</keyword>
<dbReference type="PROSITE" id="PS51100">
    <property type="entry name" value="PTS_EIIB_TYPE_3"/>
    <property type="match status" value="1"/>
</dbReference>
<keyword evidence="1" id="KW-0813">Transport</keyword>
<gene>
    <name evidence="9" type="ORF">H8909_05245</name>
</gene>
<dbReference type="SUPFAM" id="SSF52794">
    <property type="entry name" value="PTS system IIB component-like"/>
    <property type="match status" value="1"/>
</dbReference>
<dbReference type="InterPro" id="IPR003501">
    <property type="entry name" value="PTS_EIIB_2/3"/>
</dbReference>
<keyword evidence="10" id="KW-1185">Reference proteome</keyword>
<evidence type="ECO:0000256" key="7">
    <source>
        <dbReference type="PROSITE-ProRule" id="PRU00423"/>
    </source>
</evidence>
<proteinExistence type="predicted"/>
<comment type="caution">
    <text evidence="9">The sequence shown here is derived from an EMBL/GenBank/DDBJ whole genome shotgun (WGS) entry which is preliminary data.</text>
</comment>
<evidence type="ECO:0000313" key="10">
    <source>
        <dbReference type="Proteomes" id="UP000603474"/>
    </source>
</evidence>
<organism evidence="9 10">
    <name type="scientific">Catenibacterium faecis</name>
    <dbReference type="NCBI Taxonomy" id="2764323"/>
    <lineage>
        <taxon>Bacteria</taxon>
        <taxon>Bacillati</taxon>
        <taxon>Bacillota</taxon>
        <taxon>Erysipelotrichia</taxon>
        <taxon>Erysipelotrichales</taxon>
        <taxon>Coprobacillaceae</taxon>
        <taxon>Catenibacterium</taxon>
    </lineage>
</organism>
<evidence type="ECO:0000256" key="3">
    <source>
        <dbReference type="ARBA" id="ARBA00022597"/>
    </source>
</evidence>